<organism evidence="1 2">
    <name type="scientific">Paenibacillus lacisoli</name>
    <dbReference type="NCBI Taxonomy" id="3064525"/>
    <lineage>
        <taxon>Bacteria</taxon>
        <taxon>Bacillati</taxon>
        <taxon>Bacillota</taxon>
        <taxon>Bacilli</taxon>
        <taxon>Bacillales</taxon>
        <taxon>Paenibacillaceae</taxon>
        <taxon>Paenibacillus</taxon>
    </lineage>
</organism>
<sequence>MHRKELTHIWDSLDDKQHGKPVALLHSMIEHVFKPAYFVHPLEGNQYPNVGEIYERLQPTKKFSSRNELRIQKEKMIASAQQAFAVKGASQVTSIFDYCIYYVNK</sequence>
<reference evidence="1 2" key="1">
    <citation type="submission" date="2023-07" db="EMBL/GenBank/DDBJ databases">
        <title>Paenibacillus sp. JX-17 nov. isolated from soil.</title>
        <authorList>
            <person name="Wan Y."/>
            <person name="Liu B."/>
        </authorList>
    </citation>
    <scope>NUCLEOTIDE SEQUENCE [LARGE SCALE GENOMIC DNA]</scope>
    <source>
        <strain evidence="1 2">JX-17</strain>
    </source>
</reference>
<comment type="caution">
    <text evidence="1">The sequence shown here is derived from an EMBL/GenBank/DDBJ whole genome shotgun (WGS) entry which is preliminary data.</text>
</comment>
<accession>A0ABT9CA18</accession>
<dbReference type="EMBL" id="JAUQTB010000002">
    <property type="protein sequence ID" value="MDO7906082.1"/>
    <property type="molecule type" value="Genomic_DNA"/>
</dbReference>
<gene>
    <name evidence="1" type="ORF">Q5741_06570</name>
</gene>
<keyword evidence="2" id="KW-1185">Reference proteome</keyword>
<name>A0ABT9CA18_9BACL</name>
<dbReference type="Proteomes" id="UP001240171">
    <property type="component" value="Unassembled WGS sequence"/>
</dbReference>
<evidence type="ECO:0000313" key="1">
    <source>
        <dbReference type="EMBL" id="MDO7906082.1"/>
    </source>
</evidence>
<proteinExistence type="predicted"/>
<evidence type="ECO:0000313" key="2">
    <source>
        <dbReference type="Proteomes" id="UP001240171"/>
    </source>
</evidence>
<protein>
    <submittedName>
        <fullName evidence="1">Uncharacterized protein</fullName>
    </submittedName>
</protein>